<accession>A0A8S2WSB4</accession>
<evidence type="ECO:0000256" key="2">
    <source>
        <dbReference type="ARBA" id="ARBA00022857"/>
    </source>
</evidence>
<dbReference type="AlphaFoldDB" id="A0A8S2WSB4"/>
<comment type="similarity">
    <text evidence="1">Belongs to the short-chain dehydrogenases/reductases (SDR) family.</text>
</comment>
<evidence type="ECO:0000313" key="5">
    <source>
        <dbReference type="Proteomes" id="UP000681720"/>
    </source>
</evidence>
<evidence type="ECO:0000256" key="1">
    <source>
        <dbReference type="ARBA" id="ARBA00006484"/>
    </source>
</evidence>
<dbReference type="Pfam" id="PF13528">
    <property type="entry name" value="Glyco_trans_1_3"/>
    <property type="match status" value="1"/>
</dbReference>
<dbReference type="Pfam" id="PF00106">
    <property type="entry name" value="adh_short"/>
    <property type="match status" value="1"/>
</dbReference>
<protein>
    <submittedName>
        <fullName evidence="4">Uncharacterized protein</fullName>
    </submittedName>
</protein>
<evidence type="ECO:0000313" key="4">
    <source>
        <dbReference type="EMBL" id="CAF4459191.1"/>
    </source>
</evidence>
<dbReference type="EMBL" id="CAJOBJ010070753">
    <property type="protein sequence ID" value="CAF4459191.1"/>
    <property type="molecule type" value="Genomic_DNA"/>
</dbReference>
<dbReference type="Proteomes" id="UP000681720">
    <property type="component" value="Unassembled WGS sequence"/>
</dbReference>
<proteinExistence type="inferred from homology"/>
<evidence type="ECO:0000256" key="3">
    <source>
        <dbReference type="ARBA" id="ARBA00023002"/>
    </source>
</evidence>
<dbReference type="InterPro" id="IPR036291">
    <property type="entry name" value="NAD(P)-bd_dom_sf"/>
</dbReference>
<dbReference type="GO" id="GO:0016491">
    <property type="term" value="F:oxidoreductase activity"/>
    <property type="evidence" value="ECO:0007669"/>
    <property type="project" value="UniProtKB-KW"/>
</dbReference>
<gene>
    <name evidence="4" type="ORF">GIL414_LOCUS32789</name>
</gene>
<dbReference type="PANTHER" id="PTHR43963:SF6">
    <property type="entry name" value="CHAIN DEHYDROGENASE FAMILY PROTEIN, PUTATIVE (AFU_ORTHOLOGUE AFUA_3G15350)-RELATED"/>
    <property type="match status" value="1"/>
</dbReference>
<feature type="non-terminal residue" evidence="4">
    <location>
        <position position="385"/>
    </location>
</feature>
<dbReference type="SUPFAM" id="SSF51735">
    <property type="entry name" value="NAD(P)-binding Rossmann-fold domains"/>
    <property type="match status" value="1"/>
</dbReference>
<keyword evidence="3" id="KW-0560">Oxidoreductase</keyword>
<organism evidence="4 5">
    <name type="scientific">Rotaria magnacalcarata</name>
    <dbReference type="NCBI Taxonomy" id="392030"/>
    <lineage>
        <taxon>Eukaryota</taxon>
        <taxon>Metazoa</taxon>
        <taxon>Spiralia</taxon>
        <taxon>Gnathifera</taxon>
        <taxon>Rotifera</taxon>
        <taxon>Eurotatoria</taxon>
        <taxon>Bdelloidea</taxon>
        <taxon>Philodinida</taxon>
        <taxon>Philodinidae</taxon>
        <taxon>Rotaria</taxon>
    </lineage>
</organism>
<keyword evidence="2" id="KW-0521">NADP</keyword>
<sequence>MSLIIALIIGTGQELDDEIAYQLGKQGVCVLFCSNNENKLERIIKKLRDENIEAKFTVLDAVDLQTIDKLIEQIDEQFEKLDILINAGILLNHGQFKISIRSRQGFEAKEFFDTLTVSQAFIPLLKKSASSCVVNVYGEMSDHSSRLKALGELFHDCSSKIALHKFIDQFNKQFCNTNIKISSVTLGDDKNVQTIQEEASRIVQLATLDFFEPSKTKTMRILYGIVGEGLGHATRSKVTLEMLMQEQHHVKAVVSNRAYKFLHDSFSNRFPRCAAANDGEAAIDIIEIEGLTMQFVDNVFDEKASVLHTMQRMPNILNKSIGAYYQNLVFWKPRAVISDFDSFAYIFAKSHGLPILSIDNQHVVKRCLIPEEARESNPKAFNTYK</sequence>
<dbReference type="InterPro" id="IPR002347">
    <property type="entry name" value="SDR_fam"/>
</dbReference>
<dbReference type="PANTHER" id="PTHR43963">
    <property type="entry name" value="CARBONYL REDUCTASE 1-RELATED"/>
    <property type="match status" value="1"/>
</dbReference>
<name>A0A8S2WSB4_9BILA</name>
<dbReference type="Gene3D" id="3.40.50.720">
    <property type="entry name" value="NAD(P)-binding Rossmann-like Domain"/>
    <property type="match status" value="1"/>
</dbReference>
<comment type="caution">
    <text evidence="4">The sequence shown here is derived from an EMBL/GenBank/DDBJ whole genome shotgun (WGS) entry which is preliminary data.</text>
</comment>
<reference evidence="4" key="1">
    <citation type="submission" date="2021-02" db="EMBL/GenBank/DDBJ databases">
        <authorList>
            <person name="Nowell W R."/>
        </authorList>
    </citation>
    <scope>NUCLEOTIDE SEQUENCE</scope>
</reference>